<dbReference type="PRINTS" id="PR00723">
    <property type="entry name" value="SUBTILISIN"/>
</dbReference>
<dbReference type="Gene3D" id="2.60.40.1120">
    <property type="entry name" value="Carboxypeptidase-like, regulatory domain"/>
    <property type="match status" value="3"/>
</dbReference>
<gene>
    <name evidence="9" type="ORF">BDK92_1695</name>
</gene>
<evidence type="ECO:0000256" key="2">
    <source>
        <dbReference type="ARBA" id="ARBA00022670"/>
    </source>
</evidence>
<keyword evidence="7" id="KW-0732">Signal</keyword>
<keyword evidence="3 6" id="KW-0378">Hydrolase</keyword>
<feature type="active site" description="Charge relay system" evidence="5 6">
    <location>
        <position position="250"/>
    </location>
</feature>
<feature type="chain" id="PRO_5019805367" evidence="7">
    <location>
        <begin position="33"/>
        <end position="1290"/>
    </location>
</feature>
<evidence type="ECO:0000256" key="7">
    <source>
        <dbReference type="SAM" id="SignalP"/>
    </source>
</evidence>
<dbReference type="PANTHER" id="PTHR43399:SF4">
    <property type="entry name" value="CELL WALL-ASSOCIATED PROTEASE"/>
    <property type="match status" value="1"/>
</dbReference>
<evidence type="ECO:0000259" key="8">
    <source>
        <dbReference type="Pfam" id="PF00082"/>
    </source>
</evidence>
<evidence type="ECO:0000256" key="5">
    <source>
        <dbReference type="PIRSR" id="PIRSR615500-1"/>
    </source>
</evidence>
<reference evidence="9 10" key="1">
    <citation type="submission" date="2018-10" db="EMBL/GenBank/DDBJ databases">
        <title>Sequencing the genomes of 1000 actinobacteria strains.</title>
        <authorList>
            <person name="Klenk H.-P."/>
        </authorList>
    </citation>
    <scope>NUCLEOTIDE SEQUENCE [LARGE SCALE GENOMIC DNA]</scope>
    <source>
        <strain evidence="9 10">DSM 45175</strain>
    </source>
</reference>
<dbReference type="SUPFAM" id="SSF49464">
    <property type="entry name" value="Carboxypeptidase regulatory domain-like"/>
    <property type="match status" value="3"/>
</dbReference>
<proteinExistence type="inferred from homology"/>
<organism evidence="9 10">
    <name type="scientific">Micromonospora pisi</name>
    <dbReference type="NCBI Taxonomy" id="589240"/>
    <lineage>
        <taxon>Bacteria</taxon>
        <taxon>Bacillati</taxon>
        <taxon>Actinomycetota</taxon>
        <taxon>Actinomycetes</taxon>
        <taxon>Micromonosporales</taxon>
        <taxon>Micromonosporaceae</taxon>
        <taxon>Micromonospora</taxon>
    </lineage>
</organism>
<dbReference type="SUPFAM" id="SSF52743">
    <property type="entry name" value="Subtilisin-like"/>
    <property type="match status" value="1"/>
</dbReference>
<dbReference type="OrthoDB" id="9813435at2"/>
<dbReference type="PROSITE" id="PS51892">
    <property type="entry name" value="SUBTILASE"/>
    <property type="match status" value="1"/>
</dbReference>
<evidence type="ECO:0000256" key="1">
    <source>
        <dbReference type="ARBA" id="ARBA00011073"/>
    </source>
</evidence>
<dbReference type="PANTHER" id="PTHR43399">
    <property type="entry name" value="SUBTILISIN-RELATED"/>
    <property type="match status" value="1"/>
</dbReference>
<evidence type="ECO:0000256" key="3">
    <source>
        <dbReference type="ARBA" id="ARBA00022801"/>
    </source>
</evidence>
<dbReference type="InterPro" id="IPR051048">
    <property type="entry name" value="Peptidase_S8/S53_subtilisin"/>
</dbReference>
<dbReference type="InterPro" id="IPR023828">
    <property type="entry name" value="Peptidase_S8_Ser-AS"/>
</dbReference>
<dbReference type="Pfam" id="PF13620">
    <property type="entry name" value="CarboxypepD_reg"/>
    <property type="match status" value="3"/>
</dbReference>
<evidence type="ECO:0000313" key="10">
    <source>
        <dbReference type="Proteomes" id="UP000277671"/>
    </source>
</evidence>
<accession>A0A495JH94</accession>
<feature type="domain" description="Peptidase S8/S53" evidence="8">
    <location>
        <begin position="195"/>
        <end position="483"/>
    </location>
</feature>
<comment type="similarity">
    <text evidence="1 6">Belongs to the peptidase S8 family.</text>
</comment>
<protein>
    <submittedName>
        <fullName evidence="9">Subtilisin family serine protease</fullName>
    </submittedName>
</protein>
<keyword evidence="4 6" id="KW-0720">Serine protease</keyword>
<dbReference type="PROSITE" id="PS51318">
    <property type="entry name" value="TAT"/>
    <property type="match status" value="1"/>
</dbReference>
<dbReference type="Gene3D" id="3.40.50.200">
    <property type="entry name" value="Peptidase S8/S53 domain"/>
    <property type="match status" value="1"/>
</dbReference>
<evidence type="ECO:0000256" key="4">
    <source>
        <dbReference type="ARBA" id="ARBA00022825"/>
    </source>
</evidence>
<dbReference type="InterPro" id="IPR036852">
    <property type="entry name" value="Peptidase_S8/S53_dom_sf"/>
</dbReference>
<dbReference type="PROSITE" id="PS00138">
    <property type="entry name" value="SUBTILASE_SER"/>
    <property type="match status" value="1"/>
</dbReference>
<evidence type="ECO:0000256" key="6">
    <source>
        <dbReference type="PROSITE-ProRule" id="PRU01240"/>
    </source>
</evidence>
<feature type="signal peptide" evidence="7">
    <location>
        <begin position="1"/>
        <end position="32"/>
    </location>
</feature>
<dbReference type="Pfam" id="PF00082">
    <property type="entry name" value="Peptidase_S8"/>
    <property type="match status" value="1"/>
</dbReference>
<keyword evidence="2 6" id="KW-0645">Protease</keyword>
<dbReference type="GO" id="GO:0004252">
    <property type="term" value="F:serine-type endopeptidase activity"/>
    <property type="evidence" value="ECO:0007669"/>
    <property type="project" value="UniProtKB-UniRule"/>
</dbReference>
<feature type="active site" description="Charge relay system" evidence="5 6">
    <location>
        <position position="204"/>
    </location>
</feature>
<dbReference type="GO" id="GO:0006508">
    <property type="term" value="P:proteolysis"/>
    <property type="evidence" value="ECO:0007669"/>
    <property type="project" value="UniProtKB-KW"/>
</dbReference>
<dbReference type="InterPro" id="IPR000209">
    <property type="entry name" value="Peptidase_S8/S53_dom"/>
</dbReference>
<dbReference type="InterPro" id="IPR008969">
    <property type="entry name" value="CarboxyPept-like_regulatory"/>
</dbReference>
<comment type="caution">
    <text evidence="9">The sequence shown here is derived from an EMBL/GenBank/DDBJ whole genome shotgun (WGS) entry which is preliminary data.</text>
</comment>
<name>A0A495JH94_9ACTN</name>
<dbReference type="InterPro" id="IPR015500">
    <property type="entry name" value="Peptidase_S8_subtilisin-rel"/>
</dbReference>
<sequence>MFTSRRRIPRWAAGVAAALAAVLVLPAGAATAAPTSATVDPLRKVDPRLLQPLSAGASMSFFVELADELKLDEAELDRVERTAAGKAGRIARTTRVYQTKVSHAEQTQRGLRSLLRERKADFTPFWIANVIEVTGTLDLVTELAKRADVARIAPVGHTTLEEPTASSGATASATVPWNLSQIGADKVWNEYGVRGEGIVVGSIDTGVQYNHPALVRQYRGNTGKGTFSHDYNWFDPTNGCGATPCDNIGHGTHTVGTMVGDDGAGTVVGVAPGATWIAAKGCGDSFCEDPHLLAAGQWMLAPTDRFNQNPRPDLAPDIINNSWGGANDGENFYEQIIDTWLAAGIFPVYSVGNDGEKEWGPCNTAGYPAVNPGVYAVGAVDNTGTIAPFSSRGKDGDPTVRPDIAAPGVNIVSSRPGNEYGADNGTSMAAPHVAGAVALAWSAVPNLRRDVATTRELLDRTAHDVDDRQCGGTAADNNVYGEGLLDAYALVTAASSAQLGGVVVTATRGGQPLPGTKVTLTSDTVDRSARTDEHGTVQLGRVPAGEYTLTASFFGQRTRQQTITVAGDGTATLTVDLSESVPWHAVHGTVTDPAGRPVVGAQVSLVGETFPGFTTGADGTYTGLLPEADYEVQVTHGRWLARKTVPFTVDGDETLDVTLEAKTDAYGYAAGVADTAWVNGGSVLPLTGDRASRVVELPFPVTFYGTTYTGASVHTDGYLTFGTGATTSTGDNAALPALSVPAAAVHAFWDDLVLDNVSTVRTKTSGSTPNRQFVISWTRAALKSSPKSRLDFQIVLAENGTVTLQYRNLAQGATGATATVGIAEKPAGTALTYSANEAALDAGTAVTFRVPGTGVLRGTVRDANDRQPLADATVRIQAPGVPAPVTVTSDKDGFYQAEVPAGELSVTATSFGYDLPAETLTVAEASVVKHDIALRTPLLVSNKGAVTVTARAGGTRTATVSLTNRGDLDANWQAREIDSPTPPASAPGQVLGSFPLSGLFSGVGIGYRNGEVYVVDTYFTGKLQKFDRNGKLLGTGAVATGVSYTDMTYVADRDLMCATGFSITGGSPIECFDPDTLETKETIAGPWSGDNSYGLAYRASDDTFYIATYTPANTVIRHLAGFSHAQPGSVLGECTPTVPWVGGLALNEEHNVLWGLNNNNVGEAVWALDPNTCATLGSAPDPDADPVSGAGLDIDEHGDLWLVGQAVRSPGRAVAYHINGALPAYSDVPWVSVTNPNGQLAPGGKAEVGLTIDTTGLAPGVHAATVMVTSNAAKVGATPITVTVNVTPRG</sequence>
<dbReference type="EMBL" id="RBKT01000001">
    <property type="protein sequence ID" value="RKR87419.1"/>
    <property type="molecule type" value="Genomic_DNA"/>
</dbReference>
<evidence type="ECO:0000313" key="9">
    <source>
        <dbReference type="EMBL" id="RKR87419.1"/>
    </source>
</evidence>
<dbReference type="RefSeq" id="WP_121156166.1">
    <property type="nucleotide sequence ID" value="NZ_RBKT01000001.1"/>
</dbReference>
<dbReference type="SUPFAM" id="SSF63825">
    <property type="entry name" value="YWTD domain"/>
    <property type="match status" value="1"/>
</dbReference>
<feature type="active site" description="Charge relay system" evidence="5 6">
    <location>
        <position position="427"/>
    </location>
</feature>
<dbReference type="Proteomes" id="UP000277671">
    <property type="component" value="Unassembled WGS sequence"/>
</dbReference>
<keyword evidence="10" id="KW-1185">Reference proteome</keyword>
<dbReference type="InterPro" id="IPR006311">
    <property type="entry name" value="TAT_signal"/>
</dbReference>